<name>A0A7S1TQJ6_9STRA</name>
<proteinExistence type="inferred from homology"/>
<dbReference type="Gene3D" id="3.90.730.10">
    <property type="entry name" value="Ribonuclease T2-like"/>
    <property type="match status" value="1"/>
</dbReference>
<accession>A0A7S1TQJ6</accession>
<evidence type="ECO:0000256" key="1">
    <source>
        <dbReference type="ARBA" id="ARBA00007469"/>
    </source>
</evidence>
<dbReference type="InterPro" id="IPR033130">
    <property type="entry name" value="RNase_T2_His_AS_2"/>
</dbReference>
<comment type="similarity">
    <text evidence="1 2">Belongs to the RNase T2 family.</text>
</comment>
<protein>
    <submittedName>
        <fullName evidence="4">Uncharacterized protein</fullName>
    </submittedName>
</protein>
<dbReference type="AlphaFoldDB" id="A0A7S1TQJ6"/>
<organism evidence="4">
    <name type="scientific">Phaeomonas parva</name>
    <dbReference type="NCBI Taxonomy" id="124430"/>
    <lineage>
        <taxon>Eukaryota</taxon>
        <taxon>Sar</taxon>
        <taxon>Stramenopiles</taxon>
        <taxon>Ochrophyta</taxon>
        <taxon>Pinguiophyceae</taxon>
        <taxon>Pinguiochrysidales</taxon>
        <taxon>Pinguiochrysidaceae</taxon>
        <taxon>Phaeomonas</taxon>
    </lineage>
</organism>
<dbReference type="PANTHER" id="PTHR11240:SF22">
    <property type="entry name" value="RIBONUCLEASE T2"/>
    <property type="match status" value="1"/>
</dbReference>
<dbReference type="SUPFAM" id="SSF55895">
    <property type="entry name" value="Ribonuclease Rh-like"/>
    <property type="match status" value="1"/>
</dbReference>
<evidence type="ECO:0000256" key="2">
    <source>
        <dbReference type="RuleBase" id="RU004328"/>
    </source>
</evidence>
<dbReference type="GO" id="GO:0033897">
    <property type="term" value="F:ribonuclease T2 activity"/>
    <property type="evidence" value="ECO:0007669"/>
    <property type="project" value="InterPro"/>
</dbReference>
<feature type="chain" id="PRO_5030811138" evidence="3">
    <location>
        <begin position="18"/>
        <end position="329"/>
    </location>
</feature>
<dbReference type="InterPro" id="IPR036430">
    <property type="entry name" value="RNase_T2-like_sf"/>
</dbReference>
<keyword evidence="3" id="KW-0732">Signal</keyword>
<dbReference type="GO" id="GO:0003723">
    <property type="term" value="F:RNA binding"/>
    <property type="evidence" value="ECO:0007669"/>
    <property type="project" value="InterPro"/>
</dbReference>
<reference evidence="4" key="1">
    <citation type="submission" date="2021-01" db="EMBL/GenBank/DDBJ databases">
        <authorList>
            <person name="Corre E."/>
            <person name="Pelletier E."/>
            <person name="Niang G."/>
            <person name="Scheremetjew M."/>
            <person name="Finn R."/>
            <person name="Kale V."/>
            <person name="Holt S."/>
            <person name="Cochrane G."/>
            <person name="Meng A."/>
            <person name="Brown T."/>
            <person name="Cohen L."/>
        </authorList>
    </citation>
    <scope>NUCLEOTIDE SEQUENCE</scope>
    <source>
        <strain evidence="4">CCMP2877</strain>
    </source>
</reference>
<evidence type="ECO:0000313" key="4">
    <source>
        <dbReference type="EMBL" id="CAD9242716.1"/>
    </source>
</evidence>
<gene>
    <name evidence="4" type="ORF">PPAR1163_LOCUS1060</name>
</gene>
<dbReference type="Pfam" id="PF00445">
    <property type="entry name" value="Ribonuclease_T2"/>
    <property type="match status" value="1"/>
</dbReference>
<dbReference type="InterPro" id="IPR001568">
    <property type="entry name" value="RNase_T2-like"/>
</dbReference>
<sequence>MVARSLGLSLGLGLSLSLNLAASHKHQHHHRSGGSNAGEDGAKAGAFEDWIFALEWQPQWIEGHCNDGGGKLGANFFPDSYGATHLSLHGLWPNYIADQHDGKSWPQFCAGADGNDYTQCKSSGGPDFCYPNAAALEAFNVTDRWMKYALEYSWTELASHEWAKHGGCTGWNQTYFFRVAEQTYSKLAEGPGFDFIADNVGKSVAHEDLVKAFSSGLDGKSPGFQCAKNCELSEVWTKFAADPETLLPAAPMDHSDEDSCGKCDAVKITKFDGCDAPADTCVAGQQGPTCAYDPATANTDADPCKAHQDCVRCAKSDHGGTHYCTSAPL</sequence>
<dbReference type="PROSITE" id="PS00531">
    <property type="entry name" value="RNASE_T2_2"/>
    <property type="match status" value="1"/>
</dbReference>
<feature type="signal peptide" evidence="3">
    <location>
        <begin position="1"/>
        <end position="17"/>
    </location>
</feature>
<evidence type="ECO:0000256" key="3">
    <source>
        <dbReference type="SAM" id="SignalP"/>
    </source>
</evidence>
<dbReference type="PANTHER" id="PTHR11240">
    <property type="entry name" value="RIBONUCLEASE T2"/>
    <property type="match status" value="1"/>
</dbReference>
<dbReference type="EMBL" id="HBGJ01001574">
    <property type="protein sequence ID" value="CAD9242716.1"/>
    <property type="molecule type" value="Transcribed_RNA"/>
</dbReference>